<sequence>MQFHIKNMTCFGCARSVTAAIQSIDKTAVVSADPESRKIDVVTTASRTEIEAILAEAGYPAAAELA</sequence>
<accession>A0A917YM14</accession>
<dbReference type="PROSITE" id="PS50846">
    <property type="entry name" value="HMA_2"/>
    <property type="match status" value="1"/>
</dbReference>
<organism evidence="2 3">
    <name type="scientific">Gemmobacter aquaticus</name>
    <dbReference type="NCBI Taxonomy" id="490185"/>
    <lineage>
        <taxon>Bacteria</taxon>
        <taxon>Pseudomonadati</taxon>
        <taxon>Pseudomonadota</taxon>
        <taxon>Alphaproteobacteria</taxon>
        <taxon>Rhodobacterales</taxon>
        <taxon>Paracoccaceae</taxon>
        <taxon>Gemmobacter</taxon>
    </lineage>
</organism>
<dbReference type="OrthoDB" id="9801832at2"/>
<protein>
    <submittedName>
        <fullName evidence="2">Heavy metal-associated domain-containing protein</fullName>
    </submittedName>
</protein>
<evidence type="ECO:0000259" key="1">
    <source>
        <dbReference type="PROSITE" id="PS50846"/>
    </source>
</evidence>
<gene>
    <name evidence="2" type="ORF">GCM10010991_33080</name>
</gene>
<evidence type="ECO:0000313" key="2">
    <source>
        <dbReference type="EMBL" id="GGO37438.1"/>
    </source>
</evidence>
<name>A0A917YM14_9RHOB</name>
<dbReference type="InterPro" id="IPR036163">
    <property type="entry name" value="HMA_dom_sf"/>
</dbReference>
<feature type="domain" description="HMA" evidence="1">
    <location>
        <begin position="1"/>
        <end position="62"/>
    </location>
</feature>
<dbReference type="SUPFAM" id="SSF55008">
    <property type="entry name" value="HMA, heavy metal-associated domain"/>
    <property type="match status" value="1"/>
</dbReference>
<dbReference type="RefSeq" id="WP_146287897.1">
    <property type="nucleotide sequence ID" value="NZ_BMLP01000009.1"/>
</dbReference>
<dbReference type="InterPro" id="IPR006121">
    <property type="entry name" value="HMA_dom"/>
</dbReference>
<reference evidence="2 3" key="1">
    <citation type="journal article" date="2014" name="Int. J. Syst. Evol. Microbiol.">
        <title>Complete genome sequence of Corynebacterium casei LMG S-19264T (=DSM 44701T), isolated from a smear-ripened cheese.</title>
        <authorList>
            <consortium name="US DOE Joint Genome Institute (JGI-PGF)"/>
            <person name="Walter F."/>
            <person name="Albersmeier A."/>
            <person name="Kalinowski J."/>
            <person name="Ruckert C."/>
        </authorList>
    </citation>
    <scope>NUCLEOTIDE SEQUENCE [LARGE SCALE GENOMIC DNA]</scope>
    <source>
        <strain evidence="2 3">CGMCC 1.7029</strain>
    </source>
</reference>
<keyword evidence="3" id="KW-1185">Reference proteome</keyword>
<dbReference type="GO" id="GO:0046872">
    <property type="term" value="F:metal ion binding"/>
    <property type="evidence" value="ECO:0007669"/>
    <property type="project" value="InterPro"/>
</dbReference>
<dbReference type="Proteomes" id="UP000598196">
    <property type="component" value="Unassembled WGS sequence"/>
</dbReference>
<dbReference type="AlphaFoldDB" id="A0A917YM14"/>
<comment type="caution">
    <text evidence="2">The sequence shown here is derived from an EMBL/GenBank/DDBJ whole genome shotgun (WGS) entry which is preliminary data.</text>
</comment>
<evidence type="ECO:0000313" key="3">
    <source>
        <dbReference type="Proteomes" id="UP000598196"/>
    </source>
</evidence>
<dbReference type="Pfam" id="PF00403">
    <property type="entry name" value="HMA"/>
    <property type="match status" value="1"/>
</dbReference>
<dbReference type="CDD" id="cd00371">
    <property type="entry name" value="HMA"/>
    <property type="match status" value="1"/>
</dbReference>
<dbReference type="EMBL" id="BMLP01000009">
    <property type="protein sequence ID" value="GGO37438.1"/>
    <property type="molecule type" value="Genomic_DNA"/>
</dbReference>
<dbReference type="Gene3D" id="3.30.70.100">
    <property type="match status" value="1"/>
</dbReference>
<proteinExistence type="predicted"/>